<evidence type="ECO:0000256" key="1">
    <source>
        <dbReference type="SAM" id="MobiDB-lite"/>
    </source>
</evidence>
<reference evidence="2 3" key="1">
    <citation type="submission" date="2019-10" db="EMBL/GenBank/DDBJ databases">
        <title>Rudanella paleaurantiibacter sp. nov., isolated from sludge.</title>
        <authorList>
            <person name="Xu S.Q."/>
        </authorList>
    </citation>
    <scope>NUCLEOTIDE SEQUENCE [LARGE SCALE GENOMIC DNA]</scope>
    <source>
        <strain evidence="2 3">HX-22-17</strain>
    </source>
</reference>
<name>A0A7J5U622_9BACT</name>
<dbReference type="EMBL" id="WELI01000001">
    <property type="protein sequence ID" value="KAB7733298.1"/>
    <property type="molecule type" value="Genomic_DNA"/>
</dbReference>
<comment type="caution">
    <text evidence="2">The sequence shown here is derived from an EMBL/GenBank/DDBJ whole genome shotgun (WGS) entry which is preliminary data.</text>
</comment>
<organism evidence="2 3">
    <name type="scientific">Rudanella paleaurantiibacter</name>
    <dbReference type="NCBI Taxonomy" id="2614655"/>
    <lineage>
        <taxon>Bacteria</taxon>
        <taxon>Pseudomonadati</taxon>
        <taxon>Bacteroidota</taxon>
        <taxon>Cytophagia</taxon>
        <taxon>Cytophagales</taxon>
        <taxon>Cytophagaceae</taxon>
        <taxon>Rudanella</taxon>
    </lineage>
</organism>
<proteinExistence type="predicted"/>
<dbReference type="SUPFAM" id="SSF53822">
    <property type="entry name" value="Periplasmic binding protein-like I"/>
    <property type="match status" value="1"/>
</dbReference>
<dbReference type="AlphaFoldDB" id="A0A7J5U622"/>
<dbReference type="InterPro" id="IPR011990">
    <property type="entry name" value="TPR-like_helical_dom_sf"/>
</dbReference>
<keyword evidence="3" id="KW-1185">Reference proteome</keyword>
<evidence type="ECO:0000313" key="3">
    <source>
        <dbReference type="Proteomes" id="UP000488299"/>
    </source>
</evidence>
<dbReference type="Proteomes" id="UP000488299">
    <property type="component" value="Unassembled WGS sequence"/>
</dbReference>
<dbReference type="InterPro" id="IPR028082">
    <property type="entry name" value="Peripla_BP_I"/>
</dbReference>
<evidence type="ECO:0000313" key="2">
    <source>
        <dbReference type="EMBL" id="KAB7733298.1"/>
    </source>
</evidence>
<protein>
    <submittedName>
        <fullName evidence="2">ABC transporter substrate-binding protein</fullName>
    </submittedName>
</protein>
<dbReference type="Gene3D" id="3.40.50.2300">
    <property type="match status" value="2"/>
</dbReference>
<dbReference type="CDD" id="cd06268">
    <property type="entry name" value="PBP1_ABC_transporter_LIVBP-like"/>
    <property type="match status" value="1"/>
</dbReference>
<dbReference type="Gene3D" id="1.25.40.10">
    <property type="entry name" value="Tetratricopeptide repeat domain"/>
    <property type="match status" value="1"/>
</dbReference>
<feature type="region of interest" description="Disordered" evidence="1">
    <location>
        <begin position="182"/>
        <end position="201"/>
    </location>
</feature>
<sequence length="557" mass="62551">MLLTHANLWAQLNPEVERRYRAAVKMVQLGDYEKAKTELQPIMQRGTALSPFAYYHHAIASFRQRNFGATVLTVRQLLDKFPDWRKKEDANYLLASALFETGKLDEAIQTVRKANTPELRADVDQLERHFYSQITDLNRLKVLQRQYPDNRNLGLALVELIQQKSTDKNDLELSDRLSNRFGVPAPTPGQSAGSAAPVRATPTRTGKAKGYYNVAVLFPFRVDGFDAEKRLRANQYVYDLYDGMKMAKAKLQSEGVTVNLFAYDIDNNEDKTLELLNNPTFAQTDLVFGPLYAEPNRLVRDFTNQNGLVLVNPIATSSELVTNQPSAFLAQASLGQQAEQALAFVKSLGVPKKVAIYYGASRRDSTLAATYQTDAKKAGYQVMEFRKLTGNGVAMAAGMTISDVNKPGHVFFVSSNDEDGSNLSDALSRRKVSSPLLATASAFDFYKSSSAVFARRETYLIYPEFIDPDRPAAEEFQKKYLAERNIIPSVYACQGYDQLLFFGRQIARRGLPLKNWATLRTEPGEDYVMSGFDYTKNNENQIVPIVKYVGGRFTKIN</sequence>
<gene>
    <name evidence="2" type="ORF">F5984_02195</name>
</gene>
<accession>A0A7J5U622</accession>
<dbReference type="SUPFAM" id="SSF48452">
    <property type="entry name" value="TPR-like"/>
    <property type="match status" value="1"/>
</dbReference>